<dbReference type="Pfam" id="PF00067">
    <property type="entry name" value="p450"/>
    <property type="match status" value="1"/>
</dbReference>
<dbReference type="Gene3D" id="1.10.630.10">
    <property type="entry name" value="Cytochrome P450"/>
    <property type="match status" value="1"/>
</dbReference>
<evidence type="ECO:0000256" key="1">
    <source>
        <dbReference type="ARBA" id="ARBA00001971"/>
    </source>
</evidence>
<dbReference type="PROSITE" id="PS00086">
    <property type="entry name" value="CYTOCHROME_P450"/>
    <property type="match status" value="1"/>
</dbReference>
<dbReference type="CDD" id="cd11062">
    <property type="entry name" value="CYP58-like"/>
    <property type="match status" value="1"/>
</dbReference>
<gene>
    <name evidence="9" type="ORF">OAory_01018420</name>
</gene>
<feature type="binding site" description="axial binding residue" evidence="8">
    <location>
        <position position="694"/>
    </location>
    <ligand>
        <name>heme</name>
        <dbReference type="ChEBI" id="CHEBI:30413"/>
    </ligand>
    <ligandPart>
        <name>Fe</name>
        <dbReference type="ChEBI" id="CHEBI:18248"/>
    </ligandPart>
</feature>
<keyword evidence="5" id="KW-0560">Oxidoreductase</keyword>
<dbReference type="PANTHER" id="PTHR24305">
    <property type="entry name" value="CYTOCHROME P450"/>
    <property type="match status" value="1"/>
</dbReference>
<evidence type="ECO:0000313" key="9">
    <source>
        <dbReference type="EMBL" id="OOO06181.1"/>
    </source>
</evidence>
<evidence type="ECO:0000256" key="7">
    <source>
        <dbReference type="ARBA" id="ARBA00023033"/>
    </source>
</evidence>
<comment type="similarity">
    <text evidence="2">Belongs to the cytochrome P450 family.</text>
</comment>
<evidence type="ECO:0000256" key="4">
    <source>
        <dbReference type="ARBA" id="ARBA00022723"/>
    </source>
</evidence>
<dbReference type="eggNOG" id="KOG0158">
    <property type="taxonomic scope" value="Eukaryota"/>
</dbReference>
<keyword evidence="3 8" id="KW-0349">Heme</keyword>
<dbReference type="Proteomes" id="UP000190312">
    <property type="component" value="Unassembled WGS sequence"/>
</dbReference>
<evidence type="ECO:0000313" key="10">
    <source>
        <dbReference type="Proteomes" id="UP000190312"/>
    </source>
</evidence>
<dbReference type="InterPro" id="IPR001128">
    <property type="entry name" value="Cyt_P450"/>
</dbReference>
<dbReference type="InterPro" id="IPR002401">
    <property type="entry name" value="Cyt_P450_E_grp-I"/>
</dbReference>
<comment type="cofactor">
    <cofactor evidence="1 8">
        <name>heme</name>
        <dbReference type="ChEBI" id="CHEBI:30413"/>
    </cofactor>
</comment>
<evidence type="ECO:0000256" key="6">
    <source>
        <dbReference type="ARBA" id="ARBA00023004"/>
    </source>
</evidence>
<keyword evidence="4 8" id="KW-0479">Metal-binding</keyword>
<dbReference type="OrthoDB" id="3945418at2759"/>
<dbReference type="Pfam" id="PF11951">
    <property type="entry name" value="Fungal_trans_2"/>
    <property type="match status" value="1"/>
</dbReference>
<evidence type="ECO:0000256" key="2">
    <source>
        <dbReference type="ARBA" id="ARBA00010617"/>
    </source>
</evidence>
<organism evidence="9 10">
    <name type="scientific">Aspergillus oryzae</name>
    <name type="common">Yellow koji mold</name>
    <dbReference type="NCBI Taxonomy" id="5062"/>
    <lineage>
        <taxon>Eukaryota</taxon>
        <taxon>Fungi</taxon>
        <taxon>Dikarya</taxon>
        <taxon>Ascomycota</taxon>
        <taxon>Pezizomycotina</taxon>
        <taxon>Eurotiomycetes</taxon>
        <taxon>Eurotiomycetidae</taxon>
        <taxon>Eurotiales</taxon>
        <taxon>Aspergillaceae</taxon>
        <taxon>Aspergillus</taxon>
        <taxon>Aspergillus subgen. Circumdati</taxon>
    </lineage>
</organism>
<keyword evidence="6 8" id="KW-0408">Iron</keyword>
<reference evidence="9 10" key="1">
    <citation type="submission" date="2016-10" db="EMBL/GenBank/DDBJ databases">
        <title>Genome sequencing of Aspergillus oryzae BCC7051.</title>
        <authorList>
            <person name="Thammarongtham C."/>
            <person name="Vorapreeda T."/>
            <person name="Nookaew I."/>
            <person name="Srisuk T."/>
            <person name="Land M."/>
            <person name="Jeennor S."/>
            <person name="Laoteng K."/>
        </authorList>
    </citation>
    <scope>NUCLEOTIDE SEQUENCE [LARGE SCALE GENOMIC DNA]</scope>
    <source>
        <strain evidence="9 10">BCC7051</strain>
    </source>
</reference>
<name>A0A1S9DAR2_ASPOZ</name>
<protein>
    <submittedName>
        <fullName evidence="9">Cytochrome P450</fullName>
    </submittedName>
</protein>
<dbReference type="InterPro" id="IPR017972">
    <property type="entry name" value="Cyt_P450_CS"/>
</dbReference>
<dbReference type="EMBL" id="MKZY01000008">
    <property type="protein sequence ID" value="OOO06181.1"/>
    <property type="molecule type" value="Genomic_DNA"/>
</dbReference>
<dbReference type="InterPro" id="IPR036396">
    <property type="entry name" value="Cyt_P450_sf"/>
</dbReference>
<dbReference type="PRINTS" id="PR00385">
    <property type="entry name" value="P450"/>
</dbReference>
<evidence type="ECO:0000256" key="5">
    <source>
        <dbReference type="ARBA" id="ARBA00023002"/>
    </source>
</evidence>
<dbReference type="InterPro" id="IPR050121">
    <property type="entry name" value="Cytochrome_P450_monoxygenase"/>
</dbReference>
<dbReference type="VEuPathDB" id="FungiDB:AO090701000469"/>
<dbReference type="InterPro" id="IPR021858">
    <property type="entry name" value="Fun_TF"/>
</dbReference>
<dbReference type="PRINTS" id="PR00463">
    <property type="entry name" value="EP450I"/>
</dbReference>
<dbReference type="SUPFAM" id="SSF48264">
    <property type="entry name" value="Cytochrome P450"/>
    <property type="match status" value="1"/>
</dbReference>
<dbReference type="PANTHER" id="PTHR24305:SF157">
    <property type="entry name" value="N-ACETYLTRYPTOPHAN 6-HYDROXYLASE IVOC-RELATED"/>
    <property type="match status" value="1"/>
</dbReference>
<dbReference type="AlphaFoldDB" id="A0A1S9DAR2"/>
<keyword evidence="7" id="KW-0503">Monooxygenase</keyword>
<dbReference type="GO" id="GO:0020037">
    <property type="term" value="F:heme binding"/>
    <property type="evidence" value="ECO:0007669"/>
    <property type="project" value="InterPro"/>
</dbReference>
<evidence type="ECO:0000256" key="3">
    <source>
        <dbReference type="ARBA" id="ARBA00022617"/>
    </source>
</evidence>
<dbReference type="GO" id="GO:0005506">
    <property type="term" value="F:iron ion binding"/>
    <property type="evidence" value="ECO:0007669"/>
    <property type="project" value="InterPro"/>
</dbReference>
<comment type="caution">
    <text evidence="9">The sequence shown here is derived from an EMBL/GenBank/DDBJ whole genome shotgun (WGS) entry which is preliminary data.</text>
</comment>
<evidence type="ECO:0000256" key="8">
    <source>
        <dbReference type="PIRSR" id="PIRSR602401-1"/>
    </source>
</evidence>
<accession>A0A1S9DAR2</accession>
<dbReference type="GO" id="GO:0016705">
    <property type="term" value="F:oxidoreductase activity, acting on paired donors, with incorporation or reduction of molecular oxygen"/>
    <property type="evidence" value="ECO:0007669"/>
    <property type="project" value="InterPro"/>
</dbReference>
<dbReference type="GO" id="GO:0004497">
    <property type="term" value="F:monooxygenase activity"/>
    <property type="evidence" value="ECO:0007669"/>
    <property type="project" value="UniProtKB-KW"/>
</dbReference>
<proteinExistence type="inferred from homology"/>
<sequence length="755" mass="86332">MELIKQRGGLASLAHSSEYLKPLILHSLILGVMANTTTPPSQHVPTTSQLDLIAIMTELYGDGIYPILLCPPYLFIDVIKINNLRFQTTSAPITETTRATADEILEHIEAFSPDDWTGTNPDAREDWLLLGRMYKCSIALYCISSLQSLSILPSSKYYTAMRTVHGNHLYSLLPKITRRTRIRHFTIWPLVVAGMQAVDASPNVRRIVDEQLSELSKIMGCPTPTLAKAIFRRFWTSGQTGWDECFDKANVLWTGLAGLITYLIVISVYRLFSHPLRNIPGPKLAAVTHLYEWYYDLFLGGKYLFEIEGMHERYGPIVRINAREIHINDPKYYDEIYASGTHRRNKDAEFVSFTGLLLSSASTTDHDLHRYRRGLMNNFFSKKSVRGISYFVEEKVHNLMQRFEAFYRCNKVVRLDDAFAAMTSDVITHYCYGKSWDYLDYANLRTDVRKAVHDLTCSVHFNRIFPIFLAVLKKLPLQWLYAIHPGRSVVLDIQKTIYEQSAEAIHGDKYKIGHNDAVDKHKTIYDQLTDPSIPAEERSLQRLQDEGLLLVSAGTETTARALTTACFHIASDDQVRTRLREELRTVLPTPTSSVTWSELEKLPYLTGTVNESLRLGGFLTTRSPRIAPDEPLTYKEYTIPPGTPVSSSSYFGHKNPNIFPEPEKFSPERWISAGRNNDHLFKYITSFSRGSRICAGMNLAFLELYMTLAYFVRRFDVELVDTTVEDMKIVRDMRVGFTHRGEPTVYGRIVRVYED</sequence>